<dbReference type="OMA" id="IFTNETW"/>
<organism evidence="4">
    <name type="scientific">Capitella teleta</name>
    <name type="common">Polychaete worm</name>
    <dbReference type="NCBI Taxonomy" id="283909"/>
    <lineage>
        <taxon>Eukaryota</taxon>
        <taxon>Metazoa</taxon>
        <taxon>Spiralia</taxon>
        <taxon>Lophotrochozoa</taxon>
        <taxon>Annelida</taxon>
        <taxon>Polychaeta</taxon>
        <taxon>Sedentaria</taxon>
        <taxon>Scolecida</taxon>
        <taxon>Capitellidae</taxon>
        <taxon>Capitella</taxon>
    </lineage>
</organism>
<feature type="domain" description="BRICHOS" evidence="3">
    <location>
        <begin position="89"/>
        <end position="181"/>
    </location>
</feature>
<protein>
    <recommendedName>
        <fullName evidence="3">BRICHOS domain-containing protein</fullName>
    </recommendedName>
</protein>
<keyword evidence="7 8" id="KW-0002">3D-structure</keyword>
<dbReference type="EMBL" id="KB309561">
    <property type="protein sequence ID" value="ELT93940.1"/>
    <property type="molecule type" value="Genomic_DNA"/>
</dbReference>
<evidence type="ECO:0000256" key="2">
    <source>
        <dbReference type="SAM" id="Phobius"/>
    </source>
</evidence>
<keyword evidence="6" id="KW-1185">Reference proteome</keyword>
<evidence type="ECO:0007829" key="7">
    <source>
        <dbReference type="PDB" id="7ALD"/>
    </source>
</evidence>
<dbReference type="PROSITE" id="PS50869">
    <property type="entry name" value="BRICHOS"/>
    <property type="match status" value="1"/>
</dbReference>
<dbReference type="HOGENOM" id="CLU_1284385_0_0_1"/>
<dbReference type="EnsemblMetazoa" id="CapteT185237">
    <property type="protein sequence ID" value="CapteP185237"/>
    <property type="gene ID" value="CapteG185237"/>
</dbReference>
<evidence type="ECO:0000313" key="6">
    <source>
        <dbReference type="Proteomes" id="UP000014760"/>
    </source>
</evidence>
<evidence type="ECO:0007829" key="8">
    <source>
        <dbReference type="PDB" id="8B4R"/>
    </source>
</evidence>
<keyword evidence="1" id="KW-1015">Disulfide bond</keyword>
<reference evidence="6" key="1">
    <citation type="submission" date="2012-12" db="EMBL/GenBank/DDBJ databases">
        <authorList>
            <person name="Hellsten U."/>
            <person name="Grimwood J."/>
            <person name="Chapman J.A."/>
            <person name="Shapiro H."/>
            <person name="Aerts A."/>
            <person name="Otillar R.P."/>
            <person name="Terry A.Y."/>
            <person name="Boore J.L."/>
            <person name="Simakov O."/>
            <person name="Marletaz F."/>
            <person name="Cho S.-J."/>
            <person name="Edsinger-Gonzales E."/>
            <person name="Havlak P."/>
            <person name="Kuo D.-H."/>
            <person name="Larsson T."/>
            <person name="Lv J."/>
            <person name="Arendt D."/>
            <person name="Savage R."/>
            <person name="Osoegawa K."/>
            <person name="de Jong P."/>
            <person name="Lindberg D.R."/>
            <person name="Seaver E.C."/>
            <person name="Weisblat D.A."/>
            <person name="Putnam N.H."/>
            <person name="Grigoriev I.V."/>
            <person name="Rokhsar D.S."/>
        </authorList>
    </citation>
    <scope>NUCLEOTIDE SEQUENCE</scope>
    <source>
        <strain evidence="6">I ESC-2004</strain>
    </source>
</reference>
<evidence type="ECO:0000313" key="5">
    <source>
        <dbReference type="EnsemblMetazoa" id="CapteP185237"/>
    </source>
</evidence>
<dbReference type="SMR" id="R7TSD6"/>
<feature type="transmembrane region" description="Helical" evidence="2">
    <location>
        <begin position="24"/>
        <end position="47"/>
    </location>
</feature>
<reference evidence="5" key="3">
    <citation type="submission" date="2015-06" db="UniProtKB">
        <authorList>
            <consortium name="EnsemblMetazoa"/>
        </authorList>
    </citation>
    <scope>IDENTIFICATION</scope>
</reference>
<dbReference type="InterPro" id="IPR007084">
    <property type="entry name" value="BRICHOS_dom"/>
</dbReference>
<keyword evidence="2" id="KW-0472">Membrane</keyword>
<dbReference type="PDB" id="7ALD">
    <property type="method" value="NMR"/>
    <property type="chains" value="A=196-215"/>
</dbReference>
<feature type="disulfide bond" evidence="7 8">
    <location>
        <begin position="204"/>
        <end position="209"/>
    </location>
</feature>
<keyword evidence="2" id="KW-0812">Transmembrane</keyword>
<feature type="disulfide bond" evidence="7 8">
    <location>
        <begin position="200"/>
        <end position="213"/>
    </location>
</feature>
<reference evidence="8 9" key="5">
    <citation type="journal article" date="2024" name="Biomolecules">
        <title>Dimerization of the beta-Hairpin Membrane-Active Cationic Antimicrobial Peptide Capitellacin from Marine Polychaeta: An NMR Structural and Thermodynamic Study.</title>
        <authorList>
            <person name="Mironov P.A."/>
            <person name="Paramonov A.S."/>
            <person name="Reznikova O.V."/>
            <person name="Safronova V.N."/>
            <person name="Panteleev P.V."/>
            <person name="Bolosov I.A."/>
            <person name="Ovchinnikova T.V."/>
            <person name="Shenkarev Z.O."/>
        </authorList>
    </citation>
    <scope>STRUCTURE BY NMR OF 196-215</scope>
    <scope>DISULFIDE BONDS</scope>
</reference>
<dbReference type="AlphaFoldDB" id="R7TSD6"/>
<evidence type="ECO:0007829" key="9">
    <source>
        <dbReference type="PDB" id="8B4S"/>
    </source>
</evidence>
<accession>R7TSD6</accession>
<evidence type="ECO:0000313" key="4">
    <source>
        <dbReference type="EMBL" id="ELT93940.1"/>
    </source>
</evidence>
<keyword evidence="2" id="KW-1133">Transmembrane helix</keyword>
<evidence type="ECO:0000256" key="1">
    <source>
        <dbReference type="ARBA" id="ARBA00023157"/>
    </source>
</evidence>
<reference evidence="4 6" key="2">
    <citation type="journal article" date="2013" name="Nature">
        <title>Insights into bilaterian evolution from three spiralian genomes.</title>
        <authorList>
            <person name="Simakov O."/>
            <person name="Marletaz F."/>
            <person name="Cho S.J."/>
            <person name="Edsinger-Gonzales E."/>
            <person name="Havlak P."/>
            <person name="Hellsten U."/>
            <person name="Kuo D.H."/>
            <person name="Larsson T."/>
            <person name="Lv J."/>
            <person name="Arendt D."/>
            <person name="Savage R."/>
            <person name="Osoegawa K."/>
            <person name="de Jong P."/>
            <person name="Grimwood J."/>
            <person name="Chapman J.A."/>
            <person name="Shapiro H."/>
            <person name="Aerts A."/>
            <person name="Otillar R.P."/>
            <person name="Terry A.Y."/>
            <person name="Boore J.L."/>
            <person name="Grigoriev I.V."/>
            <person name="Lindberg D.R."/>
            <person name="Seaver E.C."/>
            <person name="Weisblat D.A."/>
            <person name="Putnam N.H."/>
            <person name="Rokhsar D.S."/>
        </authorList>
    </citation>
    <scope>NUCLEOTIDE SEQUENCE</scope>
    <source>
        <strain evidence="4 6">I ESC-2004</strain>
    </source>
</reference>
<sequence>MEQNLVEILPPKYVAHTDRKWTGLIVYAVVMTMVLIATVATGVVLFVRHVDTTVDIDSLSSKVEHFRVNGADVRQRVQLDVEREAEIVRYDDIGAILVLDYRRGLTALYAKSSEECYLVGGIDRHLPSPFHGQVEKNDLEEASEVGAEVTYRKSTTYPVMDHSVLPPHLTSKCEDKPVFWMEAFPAEGADARLKRSPRVCIRVCRNGVCYRRCWG</sequence>
<evidence type="ECO:0000259" key="3">
    <source>
        <dbReference type="PROSITE" id="PS50869"/>
    </source>
</evidence>
<proteinExistence type="evidence at protein level"/>
<dbReference type="Proteomes" id="UP000014760">
    <property type="component" value="Unassembled WGS sequence"/>
</dbReference>
<reference evidence="7" key="4">
    <citation type="journal article" date="2020" name="Mar. Drugs">
        <title>Structure Elucidation and Functional Studies of a Novel beta-hairpin Antimicrobial Peptide from the Marine Polychaeta &lt;i&gt;Capitella teleta&lt;/i&gt;.</title>
        <authorList>
            <person name="Panteleev P.V."/>
            <person name="Tsarev A.V."/>
            <person name="Safronova V.N."/>
            <person name="Reznikova O.V."/>
            <person name="Bolosov I.A."/>
            <person name="Sychev S.V."/>
            <person name="Shenkarev Z.O."/>
            <person name="Ovchinnikova T.V."/>
        </authorList>
    </citation>
    <scope>STRUCTURE BY NMR OF 196-215</scope>
    <scope>DISULFIDE BONDS</scope>
</reference>
<dbReference type="PDB" id="8B4S">
    <property type="method" value="NMR"/>
    <property type="chains" value="A/B=196-215"/>
</dbReference>
<name>R7TSD6_CAPTE</name>
<gene>
    <name evidence="4" type="ORF">CAPTEDRAFT_185237</name>
</gene>
<dbReference type="EMBL" id="AMQN01012506">
    <property type="status" value="NOT_ANNOTATED_CDS"/>
    <property type="molecule type" value="Genomic_DNA"/>
</dbReference>
<dbReference type="PDB" id="8B4R">
    <property type="method" value="NMR"/>
    <property type="chains" value="A=196-215"/>
</dbReference>